<dbReference type="RefSeq" id="WP_144619027.1">
    <property type="nucleotide sequence ID" value="NZ_CP042161.1"/>
</dbReference>
<organism evidence="1 2">
    <name type="scientific">Brevibacillus brevis</name>
    <name type="common">Bacillus brevis</name>
    <dbReference type="NCBI Taxonomy" id="1393"/>
    <lineage>
        <taxon>Bacteria</taxon>
        <taxon>Bacillati</taxon>
        <taxon>Bacillota</taxon>
        <taxon>Bacilli</taxon>
        <taxon>Bacillales</taxon>
        <taxon>Paenibacillaceae</taxon>
        <taxon>Brevibacillus</taxon>
    </lineage>
</organism>
<evidence type="ECO:0000313" key="2">
    <source>
        <dbReference type="Proteomes" id="UP000317713"/>
    </source>
</evidence>
<dbReference type="InterPro" id="IPR043038">
    <property type="entry name" value="VbhA_sf"/>
</dbReference>
<evidence type="ECO:0008006" key="3">
    <source>
        <dbReference type="Google" id="ProtNLM"/>
    </source>
</evidence>
<dbReference type="CDD" id="cd11586">
    <property type="entry name" value="VbhA_like"/>
    <property type="match status" value="1"/>
</dbReference>
<reference evidence="1 2" key="1">
    <citation type="submission" date="2019-07" db="EMBL/GenBank/DDBJ databases">
        <title>Characterization of Brevibacillus brevis HK544, as a potential biocontrol agent.</title>
        <authorList>
            <person name="Kim H."/>
        </authorList>
    </citation>
    <scope>NUCLEOTIDE SEQUENCE [LARGE SCALE GENOMIC DNA]</scope>
    <source>
        <strain evidence="1 2">HK544</strain>
    </source>
</reference>
<gene>
    <name evidence="1" type="ORF">FPS98_28055</name>
</gene>
<dbReference type="Gene3D" id="1.10.8.1050">
    <property type="entry name" value="Antitoxin VbhA-like"/>
    <property type="match status" value="1"/>
</dbReference>
<evidence type="ECO:0000313" key="1">
    <source>
        <dbReference type="EMBL" id="QDS37516.1"/>
    </source>
</evidence>
<proteinExistence type="predicted"/>
<dbReference type="AlphaFoldDB" id="A0A517IF50"/>
<dbReference type="EMBL" id="CP042161">
    <property type="protein sequence ID" value="QDS37516.1"/>
    <property type="molecule type" value="Genomic_DNA"/>
</dbReference>
<sequence>MHINVASLRKKVLTRRKRVIILKRYSQQQLRSALLNAKASLEVEGLILTPEEDRLLLEHADGKMSYREFLARAKEIAKNV</sequence>
<accession>A0A517IF50</accession>
<name>A0A517IF50_BREBE</name>
<protein>
    <recommendedName>
        <fullName evidence="3">Antitoxin VbhA domain-containing protein</fullName>
    </recommendedName>
</protein>
<dbReference type="InterPro" id="IPR033788">
    <property type="entry name" value="VbhA-like"/>
</dbReference>
<dbReference type="Proteomes" id="UP000317713">
    <property type="component" value="Chromosome"/>
</dbReference>